<dbReference type="InterPro" id="IPR020841">
    <property type="entry name" value="PKS_Beta-ketoAc_synthase_dom"/>
</dbReference>
<dbReference type="InterPro" id="IPR014030">
    <property type="entry name" value="Ketoacyl_synth_N"/>
</dbReference>
<keyword evidence="12" id="KW-1185">Reference proteome</keyword>
<dbReference type="PROSITE" id="PS00606">
    <property type="entry name" value="KS3_1"/>
    <property type="match status" value="1"/>
</dbReference>
<dbReference type="PROSITE" id="PS50075">
    <property type="entry name" value="CARRIER"/>
    <property type="match status" value="2"/>
</dbReference>
<evidence type="ECO:0000256" key="6">
    <source>
        <dbReference type="ARBA" id="ARBA00029443"/>
    </source>
</evidence>
<dbReference type="PROSITE" id="PS52019">
    <property type="entry name" value="PKS_MFAS_DH"/>
    <property type="match status" value="1"/>
</dbReference>
<dbReference type="Gene3D" id="3.30.300.30">
    <property type="match status" value="1"/>
</dbReference>
<feature type="region of interest" description="C-terminal hotdog fold" evidence="7">
    <location>
        <begin position="1065"/>
        <end position="1208"/>
    </location>
</feature>
<keyword evidence="3" id="KW-0436">Ligase</keyword>
<dbReference type="SUPFAM" id="SSF50129">
    <property type="entry name" value="GroES-like"/>
    <property type="match status" value="1"/>
</dbReference>
<reference evidence="11 12" key="1">
    <citation type="submission" date="2024-09" db="EMBL/GenBank/DDBJ databases">
        <title>Rethinking Asexuality: The Enigmatic Case of Functional Sexual Genes in Lepraria (Stereocaulaceae).</title>
        <authorList>
            <person name="Doellman M."/>
            <person name="Sun Y."/>
            <person name="Barcenas-Pena A."/>
            <person name="Lumbsch H.T."/>
            <person name="Grewe F."/>
        </authorList>
    </citation>
    <scope>NUCLEOTIDE SEQUENCE [LARGE SCALE GENOMIC DNA]</scope>
    <source>
        <strain evidence="11 12">Mercado 3170</strain>
    </source>
</reference>
<dbReference type="PANTHER" id="PTHR43775">
    <property type="entry name" value="FATTY ACID SYNTHASE"/>
    <property type="match status" value="1"/>
</dbReference>
<dbReference type="InterPro" id="IPR001227">
    <property type="entry name" value="Ac_transferase_dom_sf"/>
</dbReference>
<proteinExistence type="inferred from homology"/>
<dbReference type="Pfam" id="PF16197">
    <property type="entry name" value="KAsynt_C_assoc"/>
    <property type="match status" value="1"/>
</dbReference>
<sequence>MITPTPSGDIAIIGMSCRVAGADSPSKLWEILASSKDVRKEITRFNSAGYYKATGGSRKGLTNVRHAYLLEEGIDRFDNGFFATPAVEAEAMDPQQRLLLEIAYEAMENAGIPLEKIQGTDTAVYAGLFTNDYGTSLLRDIDTTPKYHSTGTSNSIAANRISYFFDLHGPSLVIDTACSSTLTALNQAVNVLKSGESGMALVCGANLILNPDMFVHMSELGFLSPDGRCKSFDASGDGYARGEGVLALLLKPLAQALQNNDPIRSVIKGTRVNQDGKTNGITMPSPEAQRLNMQALYTTHGLHPGDVQYLEAHGTGTKVGDPLEMSAIDSIFSDSHTEQPLIVGSIKSNVGHLEACAAIVGIVKTIECLERGKIPAQKHFINPNPKINFANKMVPRTLMDWPKTNSGVRRAAINSFGFGGTNGHAVLENFPSGFTTHRKFNRPFLFKVSAANELSLQHLCLAYADYVGKVRPPLDRLAYTLLSRRSTLKKSLFIIASNHEELIENLVSWQRGPSQVRSFGSLLTHSIGFVFTGQGAQWAEMGRQLLENSATFARVIDVCEQELSLLQDRPGWSIRQELCKPAKTSRINISSFSQPLCTALQLGIVELFKEWGIIPKAVLGHSSGEIGAAYTAGMLSLRDAIVTAYYRGLYMSSQDNGQNLQSRGAMCAIGLGASAAQSLLGSYSGRVSLAAVNSPSSCTLSGDKSPIDEIVEHCKEQGIFCRALRVDTAYHSHHMLPLAPLYQASLNAAGISSAVSPSQSGCEMFSSVIQRKLAPRDCTSAYWVQNMVSTVRFTAALTEATKCHSLGALVEIGPHPALKGPTLDTLAATGKSEIAYLSSCIRNKPDLIALLETTASMVNVGFPMSTEAVNKVDFDDGKAIEYTPGPPLTDIPKYHWDHSASYWAESRISKNQRFRQFPRHPLLGARSSDDIPSSPIWRNLLRRKEVDWLDAMMHGGLTSLPKSSYILMALEAARQTVASLKLDVFKVIITDMCFVNDISLLNLQNDDGFIETQFRLWPDQKQQKYQFSVSAQPDGDQGDWCQYCSGFLSFASEHTQDSALPEVSGNDPAILEYIQSLAIYPKADFESLRLDSERANGSFSNIVGNDDDEDDENYHINPAIFAALERLPDMLFSGSGLPAEYKVGSINSIRASLSQKRTSKAEFRVRAKRVSPIQGVSELQIRDASGCFLCLEGMSSKVVRSIERKHPLKSLFFKPDIRPDISCIKSTVAMSLHDVIELVTHKWPMADFGAADISEGDLDCLKSYLKGIREHERPRFRSLSVFNREGFPSVDRLRAFKAFDSDQRFHFFLSTARDLPSRISCVRSDGFACLMVEKDGDRDLFANHLDLICNIEGLSHGQWLLGRPKLPQNGSPEPHKLVIFASDQCDITMLYEYGTFQVIQISQDTTATVRSIQQHLPEAADIIIMDCAQESILATWSGGELLPWIQPVLERAQNLLWVSNQINSNPFAGLTGAFIRTVQSEYPSLKASSLNFKDSSFVAKTVFEVYESMSHGNDELEILVQSGHVCALRYRPDDELSAAVGCIPPHKSDRGLGSSEYEITMAEPGRATLLSSRRTGIDLSDDYVQVATDVSLVDFEDVKIFDGIPLNGTEFVGLGQFFAGKVVSSSTHSLEPGRCVVGWQPGAHRSTVFAPSSQVSPIPANMSLDRAVVHFAAYVVAFTIICDVARARRFETMNIDVSGILGEALTNVCKFLEIKVIGNSQKYPAFVVNSDSVRGLQVNRQDFAMRSFDALGQAHNHLNRMLWDQPTLLSHHDVFELWDFQKAFENAKANPLSTVLKHYRSESVQGDLLSYCSSEKLFKHDAAYVVVGGLGGLGRYTLKWMVSKGARHLVTLSRSGLDSKEAQLAAEEIQQLGAEILALKLDASDESGLRSALARVREKRPIRGCINMVLILDNSPLNTMTNQQWDKVISSKVRTTWNLHQATLCDSLDMFLMFSSVSSISGNRTQANYATGNAFQNAVAEYRRKQDLPGIAIALGAMRSIGVLAEDHALLRTLSQSGLLALGPKELCKILEAAIIESKHADRYLLSTGFEMFETLDGAVQSRPDQTQLFLTEWPEFGFLLEHNFSTAETTKAISLSEQIKTQSPEAAHVTLVQAFVVCLGNILGYDTASIDPSSSLASYGLDSLNAVSCRYWFFKELKLDVPIFDVLGCKSINELISRVLHKLDGISGVANTVSLPKPVPHEQQTLTRRPISHSQSRLWFLHRFLPDKTVHNLLLVCHISGKINVPAFAESWSVFIGRHEILHSKIIDTESGLQQIPSNKPHFELTLINSIEDPLESQVASIVETARSWVFDLESGELVRGWLLESEVGCRFFLASHHLAWDRASVPTIFHETTSIYKSLTNGKPAETGLAPPKYQFIDYTLWQNEWMARPEIVRPHIDYWKAQLAGVPDSVSLLPTALSPERPKQKQFEVEIATMTLDSTITAQLKEFCRTMAVTPFMFMASVLTALIYRFTGDDDIVIGIADGDRGHTEFDRLVGFTVNMLAIRSKITGDSPFTYLLEDYRKTCLEAYEHRAIPFDYLLQNLKIPRRTSHSPLFQVSINYQMQGAFAECDFGDFKFTDYDHYNARSQSDFMMDIEETLKGELHCALNFDTKLYDMPAMSSFANSFKIFVGNVLKSKGEAQLDSVSLVSEEDRHFISSKLQPDFKQAQTLQDLDRDLFPDLLNRAVASHPRKAAIIDDANILTYAELDIATRRIAAFLVDEGAQAGDRIGVCCEQGADMVLAMCGIVRASCVYVPIDPDFPQERMSSMIQDVDMHMVLVDSFGDKKYERLITCGIRSSRCYLINKLCRSVEHTDLPLVEDFGQLSFCCIFTSGSTGRPKGIAIGHRQLRYQMEGYHSYINTTSDDRMLWSSAMVFDMSLPPLFGTFLHGGTMVIASREARYSPAAMVDLLVEREVSSCTFTTTQLKMLLTAPNKGKLAKWTSLRSMVIGGEAIPPWVVRDFFNLNLPNASIFNGYAPAETTVCNSLRRLVPEDVLRSDIPLGKPIFPSRFHILDKHLNPIPIGLQGELYIGGPTVNEGYIKRKELTAEAFLADPFASVAEIEAGHGRLYRTKDSFRLMPDGSIVSVGRIGGDRQIKIRGMRTELDEIETAIYDACQAIEDEDMCQVTLAAVVYHLTSGLDGVLAAYIEAPQSNKAQQQSLTSYLRLRLKASLPVHMNPSAVVFVNSLPRTVSEKINYKEIHTWPTPVPQAISSLNQDTTGRTLNSLQANINVIWKSVLNIERDLSLADEFFALGGHSLTLIHVQEGIREKCNVTIQLADMFANPTIEGMERLVTAELLNGTTDIPHDIFTNGVHTPVSKGSRTLVENIDWVKETCLPPEFDCYVQPTFKKLISAVAMTGARTMAGAHFIHHVLRTTDLQVYCLGTEGADNQEARANVLASLTHWRLHKDLLSQHLNRLTVFSGSLSHPTLGLPPHEVDRLDESVDAIFQLDSDVSLLKRYESLRDSNVGSLRFLISLARGRFNNTKPIHYLSTWGVPHLQAWHGSQLSTPQWLTSEVEMTNMTPSKDGSLGYLKARWACEALLYKAARRGIPVNIFRSCMCASSPLSGVPLDRTDINRRILEGSLQVGMIPNFGSDAGGGMSWITADFLVQSMFFLSQRHVDPIPKARIHHIVSDVHIPYTEMADVLGLSRSGEKMKTARPEEWFAALRQRGNNEMTMQAEVLEKWCQAGWIPFGLEAKSTLEVLREEIGLTPPRISGDLLSRLVVGDQGF</sequence>
<protein>
    <recommendedName>
        <fullName evidence="13">Polyketide synthase</fullName>
    </recommendedName>
</protein>
<dbReference type="Pfam" id="PF00698">
    <property type="entry name" value="Acyl_transf_1"/>
    <property type="match status" value="1"/>
</dbReference>
<dbReference type="InterPro" id="IPR018201">
    <property type="entry name" value="Ketoacyl_synth_AS"/>
</dbReference>
<dbReference type="InterPro" id="IPR001242">
    <property type="entry name" value="Condensation_dom"/>
</dbReference>
<dbReference type="InterPro" id="IPR016039">
    <property type="entry name" value="Thiolase-like"/>
</dbReference>
<dbReference type="InterPro" id="IPR000873">
    <property type="entry name" value="AMP-dep_synth/lig_dom"/>
</dbReference>
<dbReference type="CDD" id="cd00833">
    <property type="entry name" value="PKS"/>
    <property type="match status" value="1"/>
</dbReference>
<name>A0ABR4A5Q6_9LECA</name>
<dbReference type="Gene3D" id="3.40.366.10">
    <property type="entry name" value="Malonyl-Coenzyme A Acyl Carrier Protein, domain 2"/>
    <property type="match status" value="1"/>
</dbReference>
<feature type="domain" description="Ketosynthase family 3 (KS3)" evidence="9">
    <location>
        <begin position="7"/>
        <end position="429"/>
    </location>
</feature>
<dbReference type="Gene3D" id="3.10.129.110">
    <property type="entry name" value="Polyketide synthase dehydratase"/>
    <property type="match status" value="1"/>
</dbReference>
<dbReference type="SUPFAM" id="SSF52777">
    <property type="entry name" value="CoA-dependent acyltransferases"/>
    <property type="match status" value="2"/>
</dbReference>
<dbReference type="SMART" id="SM00823">
    <property type="entry name" value="PKS_PP"/>
    <property type="match status" value="2"/>
</dbReference>
<dbReference type="NCBIfam" id="TIGR01733">
    <property type="entry name" value="AA-adenyl-dom"/>
    <property type="match status" value="1"/>
</dbReference>
<dbReference type="InterPro" id="IPR023213">
    <property type="entry name" value="CAT-like_dom_sf"/>
</dbReference>
<dbReference type="InterPro" id="IPR057326">
    <property type="entry name" value="KR_dom"/>
</dbReference>
<dbReference type="InterPro" id="IPR013968">
    <property type="entry name" value="PKS_KR"/>
</dbReference>
<dbReference type="CDD" id="cd05930">
    <property type="entry name" value="A_NRPS"/>
    <property type="match status" value="1"/>
</dbReference>
<evidence type="ECO:0000259" key="8">
    <source>
        <dbReference type="PROSITE" id="PS50075"/>
    </source>
</evidence>
<dbReference type="SUPFAM" id="SSF55048">
    <property type="entry name" value="Probable ACP-binding domain of malonyl-CoA ACP transacylase"/>
    <property type="match status" value="1"/>
</dbReference>
<dbReference type="InterPro" id="IPR010071">
    <property type="entry name" value="AA_adenyl_dom"/>
</dbReference>
<dbReference type="SMART" id="SM00825">
    <property type="entry name" value="PKS_KS"/>
    <property type="match status" value="1"/>
</dbReference>
<evidence type="ECO:0000256" key="3">
    <source>
        <dbReference type="ARBA" id="ARBA00022598"/>
    </source>
</evidence>
<dbReference type="Proteomes" id="UP001590950">
    <property type="component" value="Unassembled WGS sequence"/>
</dbReference>
<dbReference type="InterPro" id="IPR036291">
    <property type="entry name" value="NAD(P)-bd_dom_sf"/>
</dbReference>
<evidence type="ECO:0000256" key="1">
    <source>
        <dbReference type="ARBA" id="ARBA00022450"/>
    </source>
</evidence>
<dbReference type="Gene3D" id="1.10.1200.10">
    <property type="entry name" value="ACP-like"/>
    <property type="match status" value="2"/>
</dbReference>
<dbReference type="InterPro" id="IPR014043">
    <property type="entry name" value="Acyl_transferase_dom"/>
</dbReference>
<dbReference type="Gene3D" id="3.30.559.10">
    <property type="entry name" value="Chloramphenicol acetyltransferase-like domain"/>
    <property type="match status" value="1"/>
</dbReference>
<dbReference type="InterPro" id="IPR042099">
    <property type="entry name" value="ANL_N_sf"/>
</dbReference>
<comment type="caution">
    <text evidence="11">The sequence shown here is derived from an EMBL/GenBank/DDBJ whole genome shotgun (WGS) entry which is preliminary data.</text>
</comment>
<gene>
    <name evidence="11" type="ORF">N7G274_007596</name>
</gene>
<dbReference type="Gene3D" id="3.40.47.10">
    <property type="match status" value="1"/>
</dbReference>
<evidence type="ECO:0000259" key="9">
    <source>
        <dbReference type="PROSITE" id="PS52004"/>
    </source>
</evidence>
<dbReference type="Gene3D" id="3.40.50.12780">
    <property type="entry name" value="N-terminal domain of ligase-like"/>
    <property type="match status" value="1"/>
</dbReference>
<dbReference type="Gene3D" id="3.30.559.30">
    <property type="entry name" value="Nonribosomal peptide synthetase, condensation domain"/>
    <property type="match status" value="1"/>
</dbReference>
<evidence type="ECO:0000256" key="7">
    <source>
        <dbReference type="PROSITE-ProRule" id="PRU01363"/>
    </source>
</evidence>
<organism evidence="11 12">
    <name type="scientific">Stereocaulon virgatum</name>
    <dbReference type="NCBI Taxonomy" id="373712"/>
    <lineage>
        <taxon>Eukaryota</taxon>
        <taxon>Fungi</taxon>
        <taxon>Dikarya</taxon>
        <taxon>Ascomycota</taxon>
        <taxon>Pezizomycotina</taxon>
        <taxon>Lecanoromycetes</taxon>
        <taxon>OSLEUM clade</taxon>
        <taxon>Lecanoromycetidae</taxon>
        <taxon>Lecanorales</taxon>
        <taxon>Lecanorineae</taxon>
        <taxon>Stereocaulaceae</taxon>
        <taxon>Stereocaulon</taxon>
    </lineage>
</organism>
<dbReference type="Pfam" id="PF00550">
    <property type="entry name" value="PP-binding"/>
    <property type="match status" value="2"/>
</dbReference>
<dbReference type="InterPro" id="IPR013120">
    <property type="entry name" value="FAR_NAD-bd"/>
</dbReference>
<dbReference type="InterPro" id="IPR011032">
    <property type="entry name" value="GroES-like_sf"/>
</dbReference>
<dbReference type="InterPro" id="IPR032821">
    <property type="entry name" value="PKS_assoc"/>
</dbReference>
<evidence type="ECO:0000256" key="4">
    <source>
        <dbReference type="ARBA" id="ARBA00022679"/>
    </source>
</evidence>
<feature type="domain" description="Carrier" evidence="8">
    <location>
        <begin position="2107"/>
        <end position="2184"/>
    </location>
</feature>
<evidence type="ECO:0008006" key="13">
    <source>
        <dbReference type="Google" id="ProtNLM"/>
    </source>
</evidence>
<dbReference type="Gene3D" id="3.90.180.10">
    <property type="entry name" value="Medium-chain alcohol dehydrogenases, catalytic domain"/>
    <property type="match status" value="1"/>
</dbReference>
<evidence type="ECO:0000313" key="11">
    <source>
        <dbReference type="EMBL" id="KAL2039737.1"/>
    </source>
</evidence>
<dbReference type="InterPro" id="IPR050091">
    <property type="entry name" value="PKS_NRPS_Biosynth_Enz"/>
</dbReference>
<dbReference type="SUPFAM" id="SSF52151">
    <property type="entry name" value="FabD/lysophospholipase-like"/>
    <property type="match status" value="1"/>
</dbReference>
<keyword evidence="2" id="KW-0597">Phosphoprotein</keyword>
<dbReference type="InterPro" id="IPR016035">
    <property type="entry name" value="Acyl_Trfase/lysoPLipase"/>
</dbReference>
<dbReference type="SUPFAM" id="SSF56801">
    <property type="entry name" value="Acetyl-CoA synthetase-like"/>
    <property type="match status" value="1"/>
</dbReference>
<dbReference type="Pfam" id="PF00501">
    <property type="entry name" value="AMP-binding"/>
    <property type="match status" value="1"/>
</dbReference>
<dbReference type="InterPro" id="IPR042104">
    <property type="entry name" value="PKS_dehydratase_sf"/>
</dbReference>
<evidence type="ECO:0000259" key="10">
    <source>
        <dbReference type="PROSITE" id="PS52019"/>
    </source>
</evidence>
<keyword evidence="1" id="KW-0596">Phosphopantetheine</keyword>
<dbReference type="Gene3D" id="3.40.50.720">
    <property type="entry name" value="NAD(P)-binding Rossmann-like Domain"/>
    <property type="match status" value="2"/>
</dbReference>
<accession>A0ABR4A5Q6</accession>
<dbReference type="Pfam" id="PF07993">
    <property type="entry name" value="NAD_binding_4"/>
    <property type="match status" value="1"/>
</dbReference>
<dbReference type="SMART" id="SM00827">
    <property type="entry name" value="PKS_AT"/>
    <property type="match status" value="1"/>
</dbReference>
<evidence type="ECO:0000256" key="5">
    <source>
        <dbReference type="ARBA" id="ARBA00023268"/>
    </source>
</evidence>
<keyword evidence="4" id="KW-0808">Transferase</keyword>
<feature type="domain" description="PKS/mFAS DH" evidence="10">
    <location>
        <begin position="920"/>
        <end position="1208"/>
    </location>
</feature>
<dbReference type="SUPFAM" id="SSF53901">
    <property type="entry name" value="Thiolase-like"/>
    <property type="match status" value="1"/>
</dbReference>
<dbReference type="InterPro" id="IPR049900">
    <property type="entry name" value="PKS_mFAS_DH"/>
</dbReference>
<feature type="domain" description="Carrier" evidence="8">
    <location>
        <begin position="3223"/>
        <end position="3299"/>
    </location>
</feature>
<dbReference type="EMBL" id="JBEFKJ010000024">
    <property type="protein sequence ID" value="KAL2039737.1"/>
    <property type="molecule type" value="Genomic_DNA"/>
</dbReference>
<evidence type="ECO:0000313" key="12">
    <source>
        <dbReference type="Proteomes" id="UP001590950"/>
    </source>
</evidence>
<dbReference type="Pfam" id="PF08659">
    <property type="entry name" value="KR"/>
    <property type="match status" value="1"/>
</dbReference>
<dbReference type="PANTHER" id="PTHR43775:SF37">
    <property type="entry name" value="SI:DKEY-61P9.11"/>
    <property type="match status" value="1"/>
</dbReference>
<dbReference type="InterPro" id="IPR020806">
    <property type="entry name" value="PKS_PP-bd"/>
</dbReference>
<dbReference type="InterPro" id="IPR014031">
    <property type="entry name" value="Ketoacyl_synth_C"/>
</dbReference>
<comment type="caution">
    <text evidence="7">Lacks conserved residue(s) required for the propagation of feature annotation.</text>
</comment>
<dbReference type="InterPro" id="IPR016036">
    <property type="entry name" value="Malonyl_transacylase_ACP-bd"/>
</dbReference>
<keyword evidence="5" id="KW-0511">Multifunctional enzyme</keyword>
<dbReference type="Pfam" id="PF02801">
    <property type="entry name" value="Ketoacyl-synt_C"/>
    <property type="match status" value="1"/>
</dbReference>
<dbReference type="InterPro" id="IPR045851">
    <property type="entry name" value="AMP-bd_C_sf"/>
</dbReference>
<feature type="region of interest" description="N-terminal hotdog fold" evidence="7">
    <location>
        <begin position="920"/>
        <end position="1055"/>
    </location>
</feature>
<dbReference type="SMART" id="SM00822">
    <property type="entry name" value="PKS_KR"/>
    <property type="match status" value="1"/>
</dbReference>
<comment type="similarity">
    <text evidence="6">In the C-terminal section; belongs to the NRP synthetase family.</text>
</comment>
<dbReference type="Pfam" id="PF00109">
    <property type="entry name" value="ketoacyl-synt"/>
    <property type="match status" value="1"/>
</dbReference>
<dbReference type="InterPro" id="IPR009081">
    <property type="entry name" value="PP-bd_ACP"/>
</dbReference>
<dbReference type="InterPro" id="IPR036736">
    <property type="entry name" value="ACP-like_sf"/>
</dbReference>
<dbReference type="SUPFAM" id="SSF51735">
    <property type="entry name" value="NAD(P)-binding Rossmann-fold domains"/>
    <property type="match status" value="2"/>
</dbReference>
<evidence type="ECO:0000256" key="2">
    <source>
        <dbReference type="ARBA" id="ARBA00022553"/>
    </source>
</evidence>
<dbReference type="PROSITE" id="PS52004">
    <property type="entry name" value="KS3_2"/>
    <property type="match status" value="1"/>
</dbReference>
<dbReference type="SUPFAM" id="SSF47336">
    <property type="entry name" value="ACP-like"/>
    <property type="match status" value="2"/>
</dbReference>
<dbReference type="Pfam" id="PF00668">
    <property type="entry name" value="Condensation"/>
    <property type="match status" value="1"/>
</dbReference>